<name>A0A9P4N3N3_9PLEO</name>
<feature type="compositionally biased region" description="Polar residues" evidence="1">
    <location>
        <begin position="88"/>
        <end position="114"/>
    </location>
</feature>
<dbReference type="EMBL" id="ML986585">
    <property type="protein sequence ID" value="KAF2268680.1"/>
    <property type="molecule type" value="Genomic_DNA"/>
</dbReference>
<sequence>MGRPAISHHMVLATVETHERPIKYALLLAFELIIHLLLKSDAPALFSHESVPWSYYLISGAISNGTVNIPSPETPNIPLLASLGQPAASSACPTSTRPKTDNTLGSSSVTQSKHSPTRWPESGLYPRILLRPQHPQLTAVLRKAIDIQADFCGKPPASFTSPYDHSFMYDGFQPYYDASSWMVSMKHVSPSNLVETPTNWTLNDWSPFQWDGVRPNPHVEEYDYLVL</sequence>
<comment type="caution">
    <text evidence="2">The sequence shown here is derived from an EMBL/GenBank/DDBJ whole genome shotgun (WGS) entry which is preliminary data.</text>
</comment>
<keyword evidence="3" id="KW-1185">Reference proteome</keyword>
<gene>
    <name evidence="2" type="ORF">CC78DRAFT_612942</name>
</gene>
<feature type="region of interest" description="Disordered" evidence="1">
    <location>
        <begin position="88"/>
        <end position="119"/>
    </location>
</feature>
<dbReference type="AlphaFoldDB" id="A0A9P4N3N3"/>
<evidence type="ECO:0000256" key="1">
    <source>
        <dbReference type="SAM" id="MobiDB-lite"/>
    </source>
</evidence>
<proteinExistence type="predicted"/>
<protein>
    <submittedName>
        <fullName evidence="2">Uncharacterized protein</fullName>
    </submittedName>
</protein>
<evidence type="ECO:0000313" key="2">
    <source>
        <dbReference type="EMBL" id="KAF2268680.1"/>
    </source>
</evidence>
<reference evidence="3" key="1">
    <citation type="journal article" date="2020" name="Stud. Mycol.">
        <title>101 Dothideomycetes genomes: A test case for predicting lifestyles and emergence of pathogens.</title>
        <authorList>
            <person name="Haridas S."/>
            <person name="Albert R."/>
            <person name="Binder M."/>
            <person name="Bloem J."/>
            <person name="LaButti K."/>
            <person name="Salamov A."/>
            <person name="Andreopoulos B."/>
            <person name="Baker S."/>
            <person name="Barry K."/>
            <person name="Bills G."/>
            <person name="Bluhm B."/>
            <person name="Cannon C."/>
            <person name="Castanera R."/>
            <person name="Culley D."/>
            <person name="Daum C."/>
            <person name="Ezra D."/>
            <person name="Gonzalez J."/>
            <person name="Henrissat B."/>
            <person name="Kuo A."/>
            <person name="Liang C."/>
            <person name="Lipzen A."/>
            <person name="Lutzoni F."/>
            <person name="Magnuson J."/>
            <person name="Mondo S."/>
            <person name="Nolan M."/>
            <person name="Ohm R."/>
            <person name="Pangilinan J."/>
            <person name="Park H.-J."/>
            <person name="Ramirez L."/>
            <person name="Alfaro M."/>
            <person name="Sun H."/>
            <person name="Tritt A."/>
            <person name="Yoshinaga Y."/>
            <person name="Zwiers L.-H."/>
            <person name="Turgeon B."/>
            <person name="Goodwin S."/>
            <person name="Spatafora J."/>
            <person name="Crous P."/>
            <person name="Grigoriev I."/>
        </authorList>
    </citation>
    <scope>NUCLEOTIDE SEQUENCE [LARGE SCALE GENOMIC DNA]</scope>
    <source>
        <strain evidence="3">CBS 304.66</strain>
    </source>
</reference>
<evidence type="ECO:0000313" key="3">
    <source>
        <dbReference type="Proteomes" id="UP000800093"/>
    </source>
</evidence>
<dbReference type="Proteomes" id="UP000800093">
    <property type="component" value="Unassembled WGS sequence"/>
</dbReference>
<organism evidence="2 3">
    <name type="scientific">Lojkania enalia</name>
    <dbReference type="NCBI Taxonomy" id="147567"/>
    <lineage>
        <taxon>Eukaryota</taxon>
        <taxon>Fungi</taxon>
        <taxon>Dikarya</taxon>
        <taxon>Ascomycota</taxon>
        <taxon>Pezizomycotina</taxon>
        <taxon>Dothideomycetes</taxon>
        <taxon>Pleosporomycetidae</taxon>
        <taxon>Pleosporales</taxon>
        <taxon>Pleosporales incertae sedis</taxon>
        <taxon>Lojkania</taxon>
    </lineage>
</organism>
<accession>A0A9P4N3N3</accession>